<dbReference type="Proteomes" id="UP000650533">
    <property type="component" value="Chromosome 2"/>
</dbReference>
<dbReference type="EMBL" id="CAJMWR010000236">
    <property type="protein sequence ID" value="CAE6359315.1"/>
    <property type="molecule type" value="Genomic_DNA"/>
</dbReference>
<organism evidence="2 4">
    <name type="scientific">Rhizoctonia solani</name>
    <dbReference type="NCBI Taxonomy" id="456999"/>
    <lineage>
        <taxon>Eukaryota</taxon>
        <taxon>Fungi</taxon>
        <taxon>Dikarya</taxon>
        <taxon>Basidiomycota</taxon>
        <taxon>Agaricomycotina</taxon>
        <taxon>Agaricomycetes</taxon>
        <taxon>Cantharellales</taxon>
        <taxon>Ceratobasidiaceae</taxon>
        <taxon>Rhizoctonia</taxon>
    </lineage>
</organism>
<dbReference type="AlphaFoldDB" id="A0A8H2WBF3"/>
<feature type="compositionally biased region" description="Polar residues" evidence="1">
    <location>
        <begin position="336"/>
        <end position="348"/>
    </location>
</feature>
<feature type="compositionally biased region" description="Low complexity" evidence="1">
    <location>
        <begin position="317"/>
        <end position="335"/>
    </location>
</feature>
<evidence type="ECO:0000313" key="3">
    <source>
        <dbReference type="EMBL" id="QRW16864.1"/>
    </source>
</evidence>
<sequence>MANIQSLPPELLKKCFKYLCITALSSVNPAIMKSLALVCRAWRGPAQAILFSNVKISQARRLRLFLMHGTRIELTQAVKRLQLYVHGDGGNATIAPRDAITPGDLAKLLGFLPSIIEIDVTFERTTVLHDATLEMIGFSDVRPKALRIACMASDRSIVGSQLCSIWPSVEHVSLTGNAEIVRAYGASKPQFELYEYEWRCTRPESEEHLQWILYNSRHSLQILSLNNISDDVVFLCMILLKLRDSLRSLRIPRAPKRLLTTLSQLEKLQEFKVTASIPTRETLNALPPTIEHLAFGIKPKPSRQSLIPNVPIPFTPPSSTTTSSPTVTSPTRSLPFSSPRTSPVQTRSKAAAAVVGTRSAPRKENPTSTSLEDILEYVRKAPSLRTVTYSWCESEGSSDVVGLKVLCVEKGIDLRCFRHEFGWFSVAEREEMVKCDTFPRYVPISKAHSRVPSTPYAP</sequence>
<feature type="region of interest" description="Disordered" evidence="1">
    <location>
        <begin position="306"/>
        <end position="368"/>
    </location>
</feature>
<name>A0A8H2WBF3_9AGAM</name>
<dbReference type="Proteomes" id="UP000663840">
    <property type="component" value="Unassembled WGS sequence"/>
</dbReference>
<protein>
    <submittedName>
        <fullName evidence="3">F-box-like protein</fullName>
    </submittedName>
</protein>
<evidence type="ECO:0000313" key="2">
    <source>
        <dbReference type="EMBL" id="CAE6359315.1"/>
    </source>
</evidence>
<proteinExistence type="predicted"/>
<reference evidence="3" key="1">
    <citation type="submission" date="2020-05" db="EMBL/GenBank/DDBJ databases">
        <title>Evolutionary and genomic comparisons of hybrid uninucleate and nonhybrid Rhizoctonia fungi.</title>
        <authorList>
            <person name="Li C."/>
            <person name="Chen X."/>
        </authorList>
    </citation>
    <scope>NUCLEOTIDE SEQUENCE</scope>
    <source>
        <strain evidence="3">AG-1 IA</strain>
    </source>
</reference>
<gene>
    <name evidence="2" type="ORF">RDB_LOCUS12447</name>
    <name evidence="3" type="ORF">RhiXN_04866</name>
</gene>
<evidence type="ECO:0000256" key="1">
    <source>
        <dbReference type="SAM" id="MobiDB-lite"/>
    </source>
</evidence>
<dbReference type="EMBL" id="CP059659">
    <property type="protein sequence ID" value="QRW16864.1"/>
    <property type="molecule type" value="Genomic_DNA"/>
</dbReference>
<evidence type="ECO:0000313" key="4">
    <source>
        <dbReference type="Proteomes" id="UP000663840"/>
    </source>
</evidence>
<accession>A0A8H2WBF3</accession>
<reference evidence="2" key="2">
    <citation type="submission" date="2021-01" db="EMBL/GenBank/DDBJ databases">
        <authorList>
            <person name="Kaushik A."/>
        </authorList>
    </citation>
    <scope>NUCLEOTIDE SEQUENCE</scope>
    <source>
        <strain evidence="2">AG1-1A</strain>
    </source>
</reference>